<sequence>MQQASIINTLSVPLGLSDEAALQPLNGGAVNHVYLLTDGEQQLVVKWTGADTFSGIDRFHQYVLQEQLAQRELAPQPIWLSDDESLWVEKYIPPGTTHNTNNVVLLGEVLAAIHAQPITARPLQLTKRWQHYIQSAQLSPSSPLVRQANVLNETLHLDYDDDNVLAFCHNDLSFGHVLSAQPPVVVDWEYAGMGNRFFDLAGCAAINNMNDTDCATLCEAYAEAAMLSVPEVSRQFAEQQAVVEVTYALWQAALDSQRERRCEATPE</sequence>
<evidence type="ECO:0000259" key="1">
    <source>
        <dbReference type="Pfam" id="PF01636"/>
    </source>
</evidence>
<reference evidence="3" key="1">
    <citation type="submission" date="2023-07" db="EMBL/GenBank/DDBJ databases">
        <title>Study on multiphase classification of strain Alteromonas salexigens isolated from the Yellow Sea.</title>
        <authorList>
            <person name="Sun L."/>
        </authorList>
    </citation>
    <scope>NUCLEOTIDE SEQUENCE [LARGE SCALE GENOMIC DNA]</scope>
    <source>
        <strain evidence="3">ASW11-19</strain>
    </source>
</reference>
<comment type="caution">
    <text evidence="2">The sequence shown here is derived from an EMBL/GenBank/DDBJ whole genome shotgun (WGS) entry which is preliminary data.</text>
</comment>
<evidence type="ECO:0000313" key="3">
    <source>
        <dbReference type="Proteomes" id="UP001209257"/>
    </source>
</evidence>
<organism evidence="2 3">
    <name type="scientific">Alteromonas salexigens</name>
    <dbReference type="NCBI Taxonomy" id="2982530"/>
    <lineage>
        <taxon>Bacteria</taxon>
        <taxon>Pseudomonadati</taxon>
        <taxon>Pseudomonadota</taxon>
        <taxon>Gammaproteobacteria</taxon>
        <taxon>Alteromonadales</taxon>
        <taxon>Alteromonadaceae</taxon>
        <taxon>Alteromonas/Salinimonas group</taxon>
        <taxon>Alteromonas</taxon>
    </lineage>
</organism>
<proteinExistence type="predicted"/>
<dbReference type="RefSeq" id="WP_262994425.1">
    <property type="nucleotide sequence ID" value="NZ_JAOTJC010000008.1"/>
</dbReference>
<evidence type="ECO:0000313" key="2">
    <source>
        <dbReference type="EMBL" id="MCU7555098.1"/>
    </source>
</evidence>
<dbReference type="Gene3D" id="3.30.200.20">
    <property type="entry name" value="Phosphorylase Kinase, domain 1"/>
    <property type="match status" value="1"/>
</dbReference>
<dbReference type="InterPro" id="IPR011009">
    <property type="entry name" value="Kinase-like_dom_sf"/>
</dbReference>
<dbReference type="EMBL" id="JAOTJC010000008">
    <property type="protein sequence ID" value="MCU7555098.1"/>
    <property type="molecule type" value="Genomic_DNA"/>
</dbReference>
<protein>
    <submittedName>
        <fullName evidence="2">Phosphotransferase family protein</fullName>
    </submittedName>
</protein>
<dbReference type="SUPFAM" id="SSF56112">
    <property type="entry name" value="Protein kinase-like (PK-like)"/>
    <property type="match status" value="1"/>
</dbReference>
<dbReference type="Pfam" id="PF01636">
    <property type="entry name" value="APH"/>
    <property type="match status" value="1"/>
</dbReference>
<feature type="domain" description="Aminoglycoside phosphotransferase" evidence="1">
    <location>
        <begin position="22"/>
        <end position="223"/>
    </location>
</feature>
<dbReference type="PANTHER" id="PTHR22603">
    <property type="entry name" value="CHOLINE/ETHANOALAMINE KINASE"/>
    <property type="match status" value="1"/>
</dbReference>
<keyword evidence="3" id="KW-1185">Reference proteome</keyword>
<name>A0ABT2VQE4_9ALTE</name>
<dbReference type="Gene3D" id="3.90.1200.10">
    <property type="match status" value="1"/>
</dbReference>
<accession>A0ABT2VQE4</accession>
<dbReference type="CDD" id="cd05151">
    <property type="entry name" value="ChoK-like"/>
    <property type="match status" value="1"/>
</dbReference>
<dbReference type="InterPro" id="IPR002575">
    <property type="entry name" value="Aminoglycoside_PTrfase"/>
</dbReference>
<dbReference type="Proteomes" id="UP001209257">
    <property type="component" value="Unassembled WGS sequence"/>
</dbReference>
<dbReference type="PANTHER" id="PTHR22603:SF66">
    <property type="entry name" value="ETHANOLAMINE KINASE"/>
    <property type="match status" value="1"/>
</dbReference>
<gene>
    <name evidence="2" type="ORF">OCL06_10860</name>
</gene>